<dbReference type="HOGENOM" id="CLU_1850619_0_0_2"/>
<proteinExistence type="predicted"/>
<dbReference type="PANTHER" id="PTHR30337:SF0">
    <property type="entry name" value="NUCLEASE SBCCD SUBUNIT D"/>
    <property type="match status" value="1"/>
</dbReference>
<sequence>MMQFSSGAIKNTKIKVGETWVTYSSSTEHNSASENEVRSYNIITLSIEGLEISRRTIPTRNFLFITAKIDREIQLTSEICHSVKSSDPVIFGNSSTPVVRCSFEKATSLSNMIIMAATTVTTTVSMHFSNWVICRASC</sequence>
<gene>
    <name evidence="1" type="ordered locus">MA_1160</name>
</gene>
<dbReference type="AlphaFoldDB" id="Q8TRL5"/>
<dbReference type="Proteomes" id="UP000002487">
    <property type="component" value="Chromosome"/>
</dbReference>
<organism evidence="1 2">
    <name type="scientific">Methanosarcina acetivorans (strain ATCC 35395 / DSM 2834 / JCM 12185 / C2A)</name>
    <dbReference type="NCBI Taxonomy" id="188937"/>
    <lineage>
        <taxon>Archaea</taxon>
        <taxon>Methanobacteriati</taxon>
        <taxon>Methanobacteriota</taxon>
        <taxon>Stenosarchaea group</taxon>
        <taxon>Methanomicrobia</taxon>
        <taxon>Methanosarcinales</taxon>
        <taxon>Methanosarcinaceae</taxon>
        <taxon>Methanosarcina</taxon>
    </lineage>
</organism>
<dbReference type="EnsemblBacteria" id="AAM04581">
    <property type="protein sequence ID" value="AAM04581"/>
    <property type="gene ID" value="MA_1160"/>
</dbReference>
<dbReference type="InterPro" id="IPR050535">
    <property type="entry name" value="DNA_Repair-Maintenance_Comp"/>
</dbReference>
<protein>
    <submittedName>
        <fullName evidence="1">Uncharacterized protein</fullName>
    </submittedName>
</protein>
<dbReference type="PANTHER" id="PTHR30337">
    <property type="entry name" value="COMPONENT OF ATP-DEPENDENT DSDNA EXONUCLEASE"/>
    <property type="match status" value="1"/>
</dbReference>
<evidence type="ECO:0000313" key="2">
    <source>
        <dbReference type="Proteomes" id="UP000002487"/>
    </source>
</evidence>
<dbReference type="InParanoid" id="Q8TRL5"/>
<reference evidence="1 2" key="1">
    <citation type="journal article" date="2002" name="Genome Res.">
        <title>The genome of Methanosarcina acetivorans reveals extensive metabolic and physiological diversity.</title>
        <authorList>
            <person name="Galagan J.E."/>
            <person name="Nusbaum C."/>
            <person name="Roy A."/>
            <person name="Endrizzi M.G."/>
            <person name="Macdonald P."/>
            <person name="FitzHugh W."/>
            <person name="Calvo S."/>
            <person name="Engels R."/>
            <person name="Smirnov S."/>
            <person name="Atnoor D."/>
            <person name="Brown A."/>
            <person name="Allen N."/>
            <person name="Naylor J."/>
            <person name="Stange-Thomann N."/>
            <person name="DeArellano K."/>
            <person name="Johnson R."/>
            <person name="Linton L."/>
            <person name="McEwan P."/>
            <person name="McKernan K."/>
            <person name="Talamas J."/>
            <person name="Tirrell A."/>
            <person name="Ye W."/>
            <person name="Zimmer A."/>
            <person name="Barber R.D."/>
            <person name="Cann I."/>
            <person name="Graham D.E."/>
            <person name="Grahame D.A."/>
            <person name="Guss A."/>
            <person name="Hedderich R."/>
            <person name="Ingram-Smith C."/>
            <person name="Kuettner C.H."/>
            <person name="Krzycki J.A."/>
            <person name="Leigh J.A."/>
            <person name="Li W."/>
            <person name="Liu J."/>
            <person name="Mukhopadhyay B."/>
            <person name="Reeve J.N."/>
            <person name="Smith K."/>
            <person name="Springer T.A."/>
            <person name="Umayam L.A."/>
            <person name="White O."/>
            <person name="White R.H."/>
            <person name="de Macario E.C."/>
            <person name="Ferry J.G."/>
            <person name="Jarrell K.F."/>
            <person name="Jing H."/>
            <person name="Macario A.J.L."/>
            <person name="Paulsen I."/>
            <person name="Pritchett M."/>
            <person name="Sowers K.R."/>
            <person name="Swanson R.V."/>
            <person name="Zinder S.H."/>
            <person name="Lander E."/>
            <person name="Metcalf W.W."/>
            <person name="Birren B."/>
        </authorList>
    </citation>
    <scope>NUCLEOTIDE SEQUENCE [LARGE SCALE GENOMIC DNA]</scope>
    <source>
        <strain evidence="2">ATCC 35395 / DSM 2834 / JCM 12185 / C2A</strain>
    </source>
</reference>
<evidence type="ECO:0000313" key="1">
    <source>
        <dbReference type="EMBL" id="AAM04581.1"/>
    </source>
</evidence>
<dbReference type="STRING" id="188937.MA_1160"/>
<keyword evidence="2" id="KW-1185">Reference proteome</keyword>
<dbReference type="KEGG" id="mac:MA_1160"/>
<name>Q8TRL5_METAC</name>
<dbReference type="EMBL" id="AE010299">
    <property type="protein sequence ID" value="AAM04581.1"/>
    <property type="molecule type" value="Genomic_DNA"/>
</dbReference>
<accession>Q8TRL5</accession>